<dbReference type="Proteomes" id="UP000003374">
    <property type="component" value="Unassembled WGS sequence"/>
</dbReference>
<evidence type="ECO:0000313" key="1">
    <source>
        <dbReference type="EMBL" id="EAR21157.1"/>
    </source>
</evidence>
<dbReference type="GO" id="GO:0003697">
    <property type="term" value="F:single-stranded DNA binding"/>
    <property type="evidence" value="ECO:0007669"/>
    <property type="project" value="InterPro"/>
</dbReference>
<proteinExistence type="predicted"/>
<dbReference type="OrthoDB" id="6192129at2"/>
<comment type="caution">
    <text evidence="1">The sequence shown here is derived from an EMBL/GenBank/DDBJ whole genome shotgun (WGS) entry which is preliminary data.</text>
</comment>
<sequence length="87" mass="9466">MHHAEEKKGAPVPINARAEKGADSAYFRSAFSKRRVIIPADGWYEFLGGIRAGWRAGFCPGSTPLYPALFFESSTSNGIAHICLLPV</sequence>
<dbReference type="SUPFAM" id="SSF143081">
    <property type="entry name" value="BB1717-like"/>
    <property type="match status" value="1"/>
</dbReference>
<dbReference type="EMBL" id="AAOF01000011">
    <property type="protein sequence ID" value="EAR21157.1"/>
    <property type="molecule type" value="Genomic_DNA"/>
</dbReference>
<name>A4BSR3_9GAMM</name>
<gene>
    <name evidence="1" type="ORF">NB231_00510</name>
</gene>
<protein>
    <submittedName>
        <fullName evidence="1">Uncharacterized protein</fullName>
    </submittedName>
</protein>
<evidence type="ECO:0000313" key="2">
    <source>
        <dbReference type="Proteomes" id="UP000003374"/>
    </source>
</evidence>
<dbReference type="eggNOG" id="COG2135">
    <property type="taxonomic scope" value="Bacteria"/>
</dbReference>
<dbReference type="Gene3D" id="3.90.1680.10">
    <property type="entry name" value="SOS response associated peptidase-like"/>
    <property type="match status" value="1"/>
</dbReference>
<accession>A4BSR3</accession>
<dbReference type="InterPro" id="IPR003738">
    <property type="entry name" value="SRAP"/>
</dbReference>
<dbReference type="RefSeq" id="WP_004998725.1">
    <property type="nucleotide sequence ID" value="NZ_CH672427.1"/>
</dbReference>
<keyword evidence="2" id="KW-1185">Reference proteome</keyword>
<organism evidence="1 2">
    <name type="scientific">Nitrococcus mobilis Nb-231</name>
    <dbReference type="NCBI Taxonomy" id="314278"/>
    <lineage>
        <taxon>Bacteria</taxon>
        <taxon>Pseudomonadati</taxon>
        <taxon>Pseudomonadota</taxon>
        <taxon>Gammaproteobacteria</taxon>
        <taxon>Chromatiales</taxon>
        <taxon>Ectothiorhodospiraceae</taxon>
        <taxon>Nitrococcus</taxon>
    </lineage>
</organism>
<dbReference type="AlphaFoldDB" id="A4BSR3"/>
<reference evidence="1 2" key="1">
    <citation type="submission" date="2006-02" db="EMBL/GenBank/DDBJ databases">
        <authorList>
            <person name="Waterbury J."/>
            <person name="Ferriera S."/>
            <person name="Johnson J."/>
            <person name="Kravitz S."/>
            <person name="Halpern A."/>
            <person name="Remington K."/>
            <person name="Beeson K."/>
            <person name="Tran B."/>
            <person name="Rogers Y.-H."/>
            <person name="Friedman R."/>
            <person name="Venter J.C."/>
        </authorList>
    </citation>
    <scope>NUCLEOTIDE SEQUENCE [LARGE SCALE GENOMIC DNA]</scope>
    <source>
        <strain evidence="1 2">Nb-231</strain>
    </source>
</reference>
<dbReference type="Pfam" id="PF02586">
    <property type="entry name" value="SRAP"/>
    <property type="match status" value="1"/>
</dbReference>
<dbReference type="HOGENOM" id="CLU_2480173_0_0_6"/>
<dbReference type="InterPro" id="IPR036590">
    <property type="entry name" value="SRAP-like"/>
</dbReference>
<dbReference type="GO" id="GO:0106300">
    <property type="term" value="P:protein-DNA covalent cross-linking repair"/>
    <property type="evidence" value="ECO:0007669"/>
    <property type="project" value="InterPro"/>
</dbReference>